<dbReference type="GO" id="GO:0051762">
    <property type="term" value="P:sesquiterpene biosynthetic process"/>
    <property type="evidence" value="ECO:0007669"/>
    <property type="project" value="TreeGrafter"/>
</dbReference>
<dbReference type="GO" id="GO:0009975">
    <property type="term" value="F:cyclase activity"/>
    <property type="evidence" value="ECO:0007669"/>
    <property type="project" value="TreeGrafter"/>
</dbReference>
<organism evidence="2 3">
    <name type="scientific">Zizania palustris</name>
    <name type="common">Northern wild rice</name>
    <dbReference type="NCBI Taxonomy" id="103762"/>
    <lineage>
        <taxon>Eukaryota</taxon>
        <taxon>Viridiplantae</taxon>
        <taxon>Streptophyta</taxon>
        <taxon>Embryophyta</taxon>
        <taxon>Tracheophyta</taxon>
        <taxon>Spermatophyta</taxon>
        <taxon>Magnoliopsida</taxon>
        <taxon>Liliopsida</taxon>
        <taxon>Poales</taxon>
        <taxon>Poaceae</taxon>
        <taxon>BOP clade</taxon>
        <taxon>Oryzoideae</taxon>
        <taxon>Oryzeae</taxon>
        <taxon>Zizaniinae</taxon>
        <taxon>Zizania</taxon>
    </lineage>
</organism>
<dbReference type="OrthoDB" id="6407410at2759"/>
<evidence type="ECO:0000313" key="2">
    <source>
        <dbReference type="EMBL" id="KAG8085911.1"/>
    </source>
</evidence>
<proteinExistence type="predicted"/>
<sequence>MLGMQQQGSPARCLSVDRSPAIPNRGKNLCFASTLPDCLCPPKSNLPSRRTNQPTATGSNRGKAPTSPPPQLLFRPSPTSSPAAAARGRLNRVHQAPCLLPAPFSSSSSQSRKQRALLPPFIFPESSGCLFLPLRILPRCTSGNPFCGPFHFKCGSRLERESRTLDKDPGATAFAGLYNIISPLGKDYDTEPIEVDQEAQALTEGTRPATSRASLEKRYSFIQSEDRPFVETRPEWMRKRFNLPANNFCCRNPEATDCFQWLCCCSCSLAQEVRTADYYDIAEGSSNAQITEESQRIMSALPREDGLPLFRSNPGSPYRSSTASPSIFIRESPSAPWRSPGPSPLGGSPEMGDKVMKAPTPSVFGRDARSTQPCSDGGFPMSGWRVPRVLLQSYTSHHQQQPSNDAMYYASRAKDEPRDDMFFEQSLLF</sequence>
<feature type="compositionally biased region" description="Polar residues" evidence="1">
    <location>
        <begin position="45"/>
        <end position="60"/>
    </location>
</feature>
<evidence type="ECO:0000256" key="1">
    <source>
        <dbReference type="SAM" id="MobiDB-lite"/>
    </source>
</evidence>
<name>A0A8J5WAB4_ZIZPA</name>
<feature type="region of interest" description="Disordered" evidence="1">
    <location>
        <begin position="305"/>
        <end position="324"/>
    </location>
</feature>
<comment type="caution">
    <text evidence="2">The sequence shown here is derived from an EMBL/GenBank/DDBJ whole genome shotgun (WGS) entry which is preliminary data.</text>
</comment>
<protein>
    <submittedName>
        <fullName evidence="2">Uncharacterized protein</fullName>
    </submittedName>
</protein>
<dbReference type="PANTHER" id="PTHR31045:SF30">
    <property type="entry name" value="PLAC8 FAMILY PROTEIN"/>
    <property type="match status" value="1"/>
</dbReference>
<feature type="compositionally biased region" description="Polar residues" evidence="1">
    <location>
        <begin position="313"/>
        <end position="324"/>
    </location>
</feature>
<dbReference type="EMBL" id="JAAALK010000082">
    <property type="protein sequence ID" value="KAG8085911.1"/>
    <property type="molecule type" value="Genomic_DNA"/>
</dbReference>
<feature type="region of interest" description="Disordered" evidence="1">
    <location>
        <begin position="43"/>
        <end position="87"/>
    </location>
</feature>
<evidence type="ECO:0000313" key="3">
    <source>
        <dbReference type="Proteomes" id="UP000729402"/>
    </source>
</evidence>
<dbReference type="AlphaFoldDB" id="A0A8J5WAB4"/>
<feature type="compositionally biased region" description="Low complexity" evidence="1">
    <location>
        <begin position="76"/>
        <end position="86"/>
    </location>
</feature>
<feature type="region of interest" description="Disordered" evidence="1">
    <location>
        <begin position="329"/>
        <end position="354"/>
    </location>
</feature>
<gene>
    <name evidence="2" type="ORF">GUJ93_ZPchr0010g8184</name>
</gene>
<dbReference type="PANTHER" id="PTHR31045">
    <property type="entry name" value="PLAC8 FAMILY PROTEIN-RELATED"/>
    <property type="match status" value="1"/>
</dbReference>
<dbReference type="Proteomes" id="UP000729402">
    <property type="component" value="Unassembled WGS sequence"/>
</dbReference>
<reference evidence="2" key="2">
    <citation type="submission" date="2021-02" db="EMBL/GenBank/DDBJ databases">
        <authorList>
            <person name="Kimball J.A."/>
            <person name="Haas M.W."/>
            <person name="Macchietto M."/>
            <person name="Kono T."/>
            <person name="Duquette J."/>
            <person name="Shao M."/>
        </authorList>
    </citation>
    <scope>NUCLEOTIDE SEQUENCE</scope>
    <source>
        <tissue evidence="2">Fresh leaf tissue</tissue>
    </source>
</reference>
<feature type="region of interest" description="Disordered" evidence="1">
    <location>
        <begin position="360"/>
        <end position="379"/>
    </location>
</feature>
<accession>A0A8J5WAB4</accession>
<keyword evidence="3" id="KW-1185">Reference proteome</keyword>
<reference evidence="2" key="1">
    <citation type="journal article" date="2021" name="bioRxiv">
        <title>Whole Genome Assembly and Annotation of Northern Wild Rice, Zizania palustris L., Supports a Whole Genome Duplication in the Zizania Genus.</title>
        <authorList>
            <person name="Haas M."/>
            <person name="Kono T."/>
            <person name="Macchietto M."/>
            <person name="Millas R."/>
            <person name="McGilp L."/>
            <person name="Shao M."/>
            <person name="Duquette J."/>
            <person name="Hirsch C.N."/>
            <person name="Kimball J."/>
        </authorList>
    </citation>
    <scope>NUCLEOTIDE SEQUENCE</scope>
    <source>
        <tissue evidence="2">Fresh leaf tissue</tissue>
    </source>
</reference>